<feature type="domain" description="DUF5717" evidence="1">
    <location>
        <begin position="877"/>
        <end position="1179"/>
    </location>
</feature>
<dbReference type="AlphaFoldDB" id="A0A9D2MSG8"/>
<evidence type="ECO:0000259" key="1">
    <source>
        <dbReference type="Pfam" id="PF18983"/>
    </source>
</evidence>
<reference evidence="3" key="1">
    <citation type="journal article" date="2021" name="PeerJ">
        <title>Extensive microbial diversity within the chicken gut microbiome revealed by metagenomics and culture.</title>
        <authorList>
            <person name="Gilroy R."/>
            <person name="Ravi A."/>
            <person name="Getino M."/>
            <person name="Pursley I."/>
            <person name="Horton D.L."/>
            <person name="Alikhan N.F."/>
            <person name="Baker D."/>
            <person name="Gharbi K."/>
            <person name="Hall N."/>
            <person name="Watson M."/>
            <person name="Adriaenssens E.M."/>
            <person name="Foster-Nyarko E."/>
            <person name="Jarju S."/>
            <person name="Secka A."/>
            <person name="Antonio M."/>
            <person name="Oren A."/>
            <person name="Chaudhuri R.R."/>
            <person name="La Ragione R."/>
            <person name="Hildebrand F."/>
            <person name="Pallen M.J."/>
        </authorList>
    </citation>
    <scope>NUCLEOTIDE SEQUENCE</scope>
    <source>
        <strain evidence="3">USAMLcec3-2134</strain>
    </source>
</reference>
<evidence type="ECO:0000313" key="4">
    <source>
        <dbReference type="Proteomes" id="UP000886883"/>
    </source>
</evidence>
<accession>A0A9D2MSG8</accession>
<evidence type="ECO:0000259" key="2">
    <source>
        <dbReference type="Pfam" id="PF18984"/>
    </source>
</evidence>
<name>A0A9D2MSG8_9FIRM</name>
<dbReference type="InterPro" id="IPR043774">
    <property type="entry name" value="DUF5717_C"/>
</dbReference>
<dbReference type="Pfam" id="PF18983">
    <property type="entry name" value="DUF5717"/>
    <property type="match status" value="1"/>
</dbReference>
<protein>
    <recommendedName>
        <fullName evidence="5">DUF5717 domain-containing protein</fullName>
    </recommendedName>
</protein>
<organism evidence="3 4">
    <name type="scientific">Candidatus Eisenbergiella merdigallinarum</name>
    <dbReference type="NCBI Taxonomy" id="2838552"/>
    <lineage>
        <taxon>Bacteria</taxon>
        <taxon>Bacillati</taxon>
        <taxon>Bacillota</taxon>
        <taxon>Clostridia</taxon>
        <taxon>Lachnospirales</taxon>
        <taxon>Lachnospiraceae</taxon>
        <taxon>Eisenbergiella</taxon>
    </lineage>
</organism>
<evidence type="ECO:0000313" key="3">
    <source>
        <dbReference type="EMBL" id="HJB91141.1"/>
    </source>
</evidence>
<proteinExistence type="predicted"/>
<dbReference type="InterPro" id="IPR043775">
    <property type="entry name" value="DUF5717_N"/>
</dbReference>
<sequence>MREMRDRILAEGYRKTEGQLTFSTKQVELAGLPDQQLEGHFSIESTAGGRTEGYVLSSDKRMQCLTPFFNGGAEQIGFRFDTGGMQEGEKRSGRFFIVSNCGEYELPWSVSVLEREGESSLGKIGDLFQFANLARTSWKEAVRFFYGGDMRRLCRKQGEELFALYRGFGANAGNEDNVERFLVAVNKKQPIAFEPVRRRIVSEDVRGHVSEEIQILKTGWGPVRLSVKAGGDFFSVEKSWIGEDDFLGNLCRVPVFLDEGRMHAGRNFGQVEFSSLSGSFTVEIEAVRLAPGMKERDGQRKALKEANVRLVRLYEQLRMKRLGLEEWRAKARECVEEISGLSPQSPIPRLFAAQLLMTEDKMEEAGWILNHVQLRSRQDEPAVFCYYLYLTTLYNREEAYGQKVRKKVEELFDQNPGEWRIAWLLLFLTPEFDRSPAKKWAFLERRFSEGCTSPLLYLEAVQLMNSRPVLLNRVGGIGKRVLMYGARNRILGRELAGHAADLIAREKYYDPALFRILKLAWEKRPDVEVLQAICTLLIKGGKTGTAWHTWYYRGVKKELRIARLYEHYLMSVDLTREERIPRQVLLYFAYQSNLDYGHAAWLYASVERLRDEDTELYLAYRPQIDRFVEDQLSRGRINRDLAWLYRRVLKPGELSEELTAQLASLLCSVEVEVPQRPKGKIAVVHPRLKGEKIYVLQDGKTCVDLYSRMDLVFWEDESGGRELLNGTASMTPLFADPGEEFERELAERAGDTVGLALAATDPADPQVRPQNERASLIVAAEPFLEEGFGRKLRIALLRYFEEQDRPDRLRSLLERLAPEDVEPGDRTETVHCLTLQGMYEKAYEWQKELDADRQDPRVLLRLCSRLLDQGLYREEPEMTRLCYAAAVHGKYDACVLRQLTERYEGSVREMEALKSAAEGFGIDTYPLCERIMEQLLYTGQDVTERMDLLRQYVAEGGRSGLEEAFLHRCAYSGVMEGQPVHRYMIHDMLRTERNGEPLTDLCRIAVLQYYAKNRGAMDAAVEEAVGRMGSRLLEKGIHLPVLREFARLIPGAEFLLDKTFVVYCGTPEERVCLYWRILSGKGGETEYAGASMPHLYEGIYASSFVLFPGESLQYYIAEEENPGTRVESGILKAAEIDSDAAGRYGMLCAAASRQLSGSWQGLELLNRYLYVDFCENQLFRPMKED</sequence>
<dbReference type="Pfam" id="PF18984">
    <property type="entry name" value="DUF5717_N"/>
    <property type="match status" value="1"/>
</dbReference>
<comment type="caution">
    <text evidence="3">The sequence shown here is derived from an EMBL/GenBank/DDBJ whole genome shotgun (WGS) entry which is preliminary data.</text>
</comment>
<gene>
    <name evidence="3" type="ORF">H9763_06685</name>
</gene>
<dbReference type="Proteomes" id="UP000886883">
    <property type="component" value="Unassembled WGS sequence"/>
</dbReference>
<dbReference type="EMBL" id="DWXE01000023">
    <property type="protein sequence ID" value="HJB91141.1"/>
    <property type="molecule type" value="Genomic_DNA"/>
</dbReference>
<reference evidence="3" key="2">
    <citation type="submission" date="2021-04" db="EMBL/GenBank/DDBJ databases">
        <authorList>
            <person name="Gilroy R."/>
        </authorList>
    </citation>
    <scope>NUCLEOTIDE SEQUENCE</scope>
    <source>
        <strain evidence="3">USAMLcec3-2134</strain>
    </source>
</reference>
<feature type="domain" description="DUF5717" evidence="2">
    <location>
        <begin position="1"/>
        <end position="872"/>
    </location>
</feature>
<evidence type="ECO:0008006" key="5">
    <source>
        <dbReference type="Google" id="ProtNLM"/>
    </source>
</evidence>